<keyword evidence="5" id="KW-0547">Nucleotide-binding</keyword>
<evidence type="ECO:0000256" key="7">
    <source>
        <dbReference type="ARBA" id="ARBA00022840"/>
    </source>
</evidence>
<dbReference type="Proteomes" id="UP001183629">
    <property type="component" value="Unassembled WGS sequence"/>
</dbReference>
<dbReference type="Gene3D" id="3.30.565.10">
    <property type="entry name" value="Histidine kinase-like ATPase, C-terminal domain"/>
    <property type="match status" value="1"/>
</dbReference>
<feature type="region of interest" description="Disordered" evidence="10">
    <location>
        <begin position="1"/>
        <end position="47"/>
    </location>
</feature>
<feature type="compositionally biased region" description="Pro residues" evidence="10">
    <location>
        <begin position="1"/>
        <end position="10"/>
    </location>
</feature>
<evidence type="ECO:0000259" key="12">
    <source>
        <dbReference type="Pfam" id="PF02518"/>
    </source>
</evidence>
<feature type="domain" description="Signal transduction histidine kinase subgroup 3 dimerisation and phosphoacceptor" evidence="13">
    <location>
        <begin position="296"/>
        <end position="361"/>
    </location>
</feature>
<feature type="compositionally biased region" description="Basic and acidic residues" evidence="10">
    <location>
        <begin position="22"/>
        <end position="39"/>
    </location>
</feature>
<proteinExistence type="predicted"/>
<accession>A0AAE3ZL04</accession>
<dbReference type="PANTHER" id="PTHR24421">
    <property type="entry name" value="NITRATE/NITRITE SENSOR PROTEIN NARX-RELATED"/>
    <property type="match status" value="1"/>
</dbReference>
<evidence type="ECO:0000256" key="3">
    <source>
        <dbReference type="ARBA" id="ARBA00022553"/>
    </source>
</evidence>
<evidence type="ECO:0000256" key="10">
    <source>
        <dbReference type="SAM" id="MobiDB-lite"/>
    </source>
</evidence>
<keyword evidence="11" id="KW-0812">Transmembrane</keyword>
<dbReference type="Pfam" id="PF07730">
    <property type="entry name" value="HisKA_3"/>
    <property type="match status" value="1"/>
</dbReference>
<evidence type="ECO:0000313" key="15">
    <source>
        <dbReference type="Proteomes" id="UP001183629"/>
    </source>
</evidence>
<keyword evidence="7" id="KW-0067">ATP-binding</keyword>
<dbReference type="PANTHER" id="PTHR24421:SF10">
    <property type="entry name" value="NITRATE_NITRITE SENSOR PROTEIN NARQ"/>
    <property type="match status" value="1"/>
</dbReference>
<dbReference type="GO" id="GO:0016020">
    <property type="term" value="C:membrane"/>
    <property type="evidence" value="ECO:0007669"/>
    <property type="project" value="InterPro"/>
</dbReference>
<feature type="coiled-coil region" evidence="9">
    <location>
        <begin position="269"/>
        <end position="304"/>
    </location>
</feature>
<feature type="region of interest" description="Disordered" evidence="10">
    <location>
        <begin position="94"/>
        <end position="115"/>
    </location>
</feature>
<keyword evidence="6 14" id="KW-0418">Kinase</keyword>
<keyword evidence="11" id="KW-0472">Membrane</keyword>
<reference evidence="14 15" key="1">
    <citation type="submission" date="2023-07" db="EMBL/GenBank/DDBJ databases">
        <title>Sequencing the genomes of 1000 actinobacteria strains.</title>
        <authorList>
            <person name="Klenk H.-P."/>
        </authorList>
    </citation>
    <scope>NUCLEOTIDE SEQUENCE [LARGE SCALE GENOMIC DNA]</scope>
    <source>
        <strain evidence="14 15">DSM 44711</strain>
    </source>
</reference>
<dbReference type="Pfam" id="PF02518">
    <property type="entry name" value="HATPase_c"/>
    <property type="match status" value="1"/>
</dbReference>
<evidence type="ECO:0000256" key="8">
    <source>
        <dbReference type="ARBA" id="ARBA00023012"/>
    </source>
</evidence>
<feature type="transmembrane region" description="Helical" evidence="11">
    <location>
        <begin position="121"/>
        <end position="140"/>
    </location>
</feature>
<comment type="caution">
    <text evidence="14">The sequence shown here is derived from an EMBL/GenBank/DDBJ whole genome shotgun (WGS) entry which is preliminary data.</text>
</comment>
<evidence type="ECO:0000256" key="9">
    <source>
        <dbReference type="SAM" id="Coils"/>
    </source>
</evidence>
<dbReference type="EC" id="2.7.13.3" evidence="2"/>
<feature type="domain" description="Histidine kinase/HSP90-like ATPase" evidence="12">
    <location>
        <begin position="404"/>
        <end position="493"/>
    </location>
</feature>
<dbReference type="GO" id="GO:0046983">
    <property type="term" value="F:protein dimerization activity"/>
    <property type="evidence" value="ECO:0007669"/>
    <property type="project" value="InterPro"/>
</dbReference>
<feature type="transmembrane region" description="Helical" evidence="11">
    <location>
        <begin position="243"/>
        <end position="261"/>
    </location>
</feature>
<gene>
    <name evidence="14" type="ORF">J2S44_001506</name>
</gene>
<sequence length="498" mass="52774">MPHTPTGPPDADPDAPRPGTRPRPDAEPRGGEPGGEPRGRAGRRGRLCGLAADRLDEVRERRDLRDRLRRERGLRTRRDMAQHLRDRERHRHRRWGGPSWYGHHGGPPPWADPGRRKPDSLGGVVIFSALVQVIGVRLVAGSWAEFTPVMLALLLAGPVSLLFRRVLPVLPVAVSAAAAIVYALTGHPGGPYFVALIVAVAHGVRAERAIRVAAVAGVAWLSYLLAGRVFADALGVAPGNRPTVAALAIIALVSIVMVVGAEAGRTREIQFAEMLRAEAEEERAREEQDRRQASEERLSIARELHDVIGHHLSLINVQAGVGLHLMDSRPEQARSALAAIKTASSEALREVRAVLGALAEEDESAPRAPAPGLARLDALTEGAGLPCRTVVGGTPRPLPAEVDRAAYRIVQEALTNVRRHAGGAATTVTVDYAPAGIGLRVENEPGAADPTVPPGSGIGLPGMRARAEALGGALEAAPTASGGYLVVARLPAPEEETK</sequence>
<evidence type="ECO:0000313" key="14">
    <source>
        <dbReference type="EMBL" id="MDR7321256.1"/>
    </source>
</evidence>
<keyword evidence="3" id="KW-0597">Phosphoprotein</keyword>
<keyword evidence="15" id="KW-1185">Reference proteome</keyword>
<evidence type="ECO:0000256" key="1">
    <source>
        <dbReference type="ARBA" id="ARBA00000085"/>
    </source>
</evidence>
<name>A0AAE3ZL04_9ACTN</name>
<dbReference type="Gene3D" id="1.20.5.1930">
    <property type="match status" value="1"/>
</dbReference>
<evidence type="ECO:0000256" key="2">
    <source>
        <dbReference type="ARBA" id="ARBA00012438"/>
    </source>
</evidence>
<keyword evidence="4" id="KW-0808">Transferase</keyword>
<evidence type="ECO:0000256" key="4">
    <source>
        <dbReference type="ARBA" id="ARBA00022679"/>
    </source>
</evidence>
<protein>
    <recommendedName>
        <fullName evidence="2">histidine kinase</fullName>
        <ecNumber evidence="2">2.7.13.3</ecNumber>
    </recommendedName>
</protein>
<evidence type="ECO:0000259" key="13">
    <source>
        <dbReference type="Pfam" id="PF07730"/>
    </source>
</evidence>
<dbReference type="GO" id="GO:0005524">
    <property type="term" value="F:ATP binding"/>
    <property type="evidence" value="ECO:0007669"/>
    <property type="project" value="UniProtKB-KW"/>
</dbReference>
<keyword evidence="9" id="KW-0175">Coiled coil</keyword>
<dbReference type="SUPFAM" id="SSF55874">
    <property type="entry name" value="ATPase domain of HSP90 chaperone/DNA topoisomerase II/histidine kinase"/>
    <property type="match status" value="1"/>
</dbReference>
<comment type="catalytic activity">
    <reaction evidence="1">
        <text>ATP + protein L-histidine = ADP + protein N-phospho-L-histidine.</text>
        <dbReference type="EC" id="2.7.13.3"/>
    </reaction>
</comment>
<dbReference type="CDD" id="cd16917">
    <property type="entry name" value="HATPase_UhpB-NarQ-NarX-like"/>
    <property type="match status" value="1"/>
</dbReference>
<keyword evidence="8" id="KW-0902">Two-component regulatory system</keyword>
<dbReference type="InterPro" id="IPR036890">
    <property type="entry name" value="HATPase_C_sf"/>
</dbReference>
<dbReference type="RefSeq" id="WP_310410144.1">
    <property type="nucleotide sequence ID" value="NZ_JAVDYC010000001.1"/>
</dbReference>
<feature type="transmembrane region" description="Helical" evidence="11">
    <location>
        <begin position="213"/>
        <end position="231"/>
    </location>
</feature>
<dbReference type="EMBL" id="JAVDYC010000001">
    <property type="protein sequence ID" value="MDR7321256.1"/>
    <property type="molecule type" value="Genomic_DNA"/>
</dbReference>
<keyword evidence="11" id="KW-1133">Transmembrane helix</keyword>
<feature type="transmembrane region" description="Helical" evidence="11">
    <location>
        <begin position="146"/>
        <end position="163"/>
    </location>
</feature>
<evidence type="ECO:0000256" key="5">
    <source>
        <dbReference type="ARBA" id="ARBA00022741"/>
    </source>
</evidence>
<dbReference type="AlphaFoldDB" id="A0AAE3ZL04"/>
<organism evidence="14 15">
    <name type="scientific">Catenuloplanes niger</name>
    <dbReference type="NCBI Taxonomy" id="587534"/>
    <lineage>
        <taxon>Bacteria</taxon>
        <taxon>Bacillati</taxon>
        <taxon>Actinomycetota</taxon>
        <taxon>Actinomycetes</taxon>
        <taxon>Micromonosporales</taxon>
        <taxon>Micromonosporaceae</taxon>
        <taxon>Catenuloplanes</taxon>
    </lineage>
</organism>
<evidence type="ECO:0000256" key="6">
    <source>
        <dbReference type="ARBA" id="ARBA00022777"/>
    </source>
</evidence>
<dbReference type="InterPro" id="IPR050482">
    <property type="entry name" value="Sensor_HK_TwoCompSys"/>
</dbReference>
<evidence type="ECO:0000256" key="11">
    <source>
        <dbReference type="SAM" id="Phobius"/>
    </source>
</evidence>
<dbReference type="InterPro" id="IPR003594">
    <property type="entry name" value="HATPase_dom"/>
</dbReference>
<dbReference type="InterPro" id="IPR011712">
    <property type="entry name" value="Sig_transdc_His_kin_sub3_dim/P"/>
</dbReference>
<dbReference type="GO" id="GO:0000155">
    <property type="term" value="F:phosphorelay sensor kinase activity"/>
    <property type="evidence" value="ECO:0007669"/>
    <property type="project" value="InterPro"/>
</dbReference>